<keyword evidence="2" id="KW-0663">Pyridoxal phosphate</keyword>
<dbReference type="Gene3D" id="3.40.640.10">
    <property type="entry name" value="Type I PLP-dependent aspartate aminotransferase-like (Major domain)"/>
    <property type="match status" value="1"/>
</dbReference>
<evidence type="ECO:0000313" key="4">
    <source>
        <dbReference type="Proteomes" id="UP000678513"/>
    </source>
</evidence>
<dbReference type="PANTHER" id="PTHR30244">
    <property type="entry name" value="TRANSAMINASE"/>
    <property type="match status" value="1"/>
</dbReference>
<dbReference type="Gene3D" id="3.90.1150.10">
    <property type="entry name" value="Aspartate Aminotransferase, domain 1"/>
    <property type="match status" value="1"/>
</dbReference>
<evidence type="ECO:0000256" key="1">
    <source>
        <dbReference type="ARBA" id="ARBA00001933"/>
    </source>
</evidence>
<protein>
    <submittedName>
        <fullName evidence="3">DegT/DnrJ/EryC1/StrS family aminotransferase</fullName>
    </submittedName>
</protein>
<reference evidence="3 4" key="1">
    <citation type="submission" date="2021-03" db="EMBL/GenBank/DDBJ databases">
        <title>Human Oral Microbial Genomes.</title>
        <authorList>
            <person name="Johnston C.D."/>
            <person name="Chen T."/>
            <person name="Dewhirst F.E."/>
        </authorList>
    </citation>
    <scope>NUCLEOTIDE SEQUENCE [LARGE SCALE GENOMIC DNA]</scope>
    <source>
        <strain evidence="3 4">DSMZ 100122</strain>
    </source>
</reference>
<dbReference type="EMBL" id="CP072384">
    <property type="protein sequence ID" value="QUC08069.1"/>
    <property type="molecule type" value="Genomic_DNA"/>
</dbReference>
<accession>A0ABX7Y4E8</accession>
<comment type="similarity">
    <text evidence="2">Belongs to the DegT/DnrJ/EryC1 family.</text>
</comment>
<keyword evidence="3" id="KW-0808">Transferase</keyword>
<proteinExistence type="inferred from homology"/>
<dbReference type="InterPro" id="IPR015422">
    <property type="entry name" value="PyrdxlP-dep_Trfase_small"/>
</dbReference>
<keyword evidence="3" id="KW-0032">Aminotransferase</keyword>
<name>A0ABX7Y4E8_9ACTN</name>
<evidence type="ECO:0000313" key="3">
    <source>
        <dbReference type="EMBL" id="QUC08069.1"/>
    </source>
</evidence>
<comment type="cofactor">
    <cofactor evidence="1">
        <name>pyridoxal 5'-phosphate</name>
        <dbReference type="ChEBI" id="CHEBI:597326"/>
    </cofactor>
</comment>
<gene>
    <name evidence="3" type="ORF">J5A65_14370</name>
</gene>
<keyword evidence="4" id="KW-1185">Reference proteome</keyword>
<dbReference type="PANTHER" id="PTHR30244:SF34">
    <property type="entry name" value="DTDP-4-AMINO-4,6-DIDEOXYGALACTOSE TRANSAMINASE"/>
    <property type="match status" value="1"/>
</dbReference>
<organism evidence="3 4">
    <name type="scientific">Arachnia rubra</name>
    <dbReference type="NCBI Taxonomy" id="1547448"/>
    <lineage>
        <taxon>Bacteria</taxon>
        <taxon>Bacillati</taxon>
        <taxon>Actinomycetota</taxon>
        <taxon>Actinomycetes</taxon>
        <taxon>Propionibacteriales</taxon>
        <taxon>Propionibacteriaceae</taxon>
        <taxon>Arachnia</taxon>
    </lineage>
</organism>
<dbReference type="InterPro" id="IPR015424">
    <property type="entry name" value="PyrdxlP-dep_Trfase"/>
</dbReference>
<dbReference type="Proteomes" id="UP000678513">
    <property type="component" value="Chromosome"/>
</dbReference>
<dbReference type="CDD" id="cd00616">
    <property type="entry name" value="AHBA_syn"/>
    <property type="match status" value="1"/>
</dbReference>
<dbReference type="Pfam" id="PF01041">
    <property type="entry name" value="DegT_DnrJ_EryC1"/>
    <property type="match status" value="1"/>
</dbReference>
<dbReference type="SUPFAM" id="SSF53383">
    <property type="entry name" value="PLP-dependent transferases"/>
    <property type="match status" value="1"/>
</dbReference>
<evidence type="ECO:0000256" key="2">
    <source>
        <dbReference type="RuleBase" id="RU004508"/>
    </source>
</evidence>
<dbReference type="InterPro" id="IPR000653">
    <property type="entry name" value="DegT/StrS_aminotransferase"/>
</dbReference>
<dbReference type="RefSeq" id="WP_212323550.1">
    <property type="nucleotide sequence ID" value="NZ_AP024463.1"/>
</dbReference>
<dbReference type="InterPro" id="IPR015421">
    <property type="entry name" value="PyrdxlP-dep_Trfase_major"/>
</dbReference>
<dbReference type="GO" id="GO:0008483">
    <property type="term" value="F:transaminase activity"/>
    <property type="evidence" value="ECO:0007669"/>
    <property type="project" value="UniProtKB-KW"/>
</dbReference>
<dbReference type="PIRSF" id="PIRSF000390">
    <property type="entry name" value="PLP_StrS"/>
    <property type="match status" value="1"/>
</dbReference>
<sequence length="382" mass="41428">MAFLPFARPDITEAEIEAVVGAMRSGWLTTGPNAAAFEKEFVEFLGADAHAVAINSATAGLHLAFEAIGVRPGTEVLVPTWTFTATAEAVRYLGGDPVLVDVDPATLCIDLEDAERKVTDRTIAIAPVHFSGLAVPDGALTGFAQRHGLQVVEDAAHSFPTLNEGRLVGTHGHAATVYSFYATKTMTTGEGGMVVTPDADLASRMRTMRLHGINRDVFDRYSSTKPGWHYDVVAPGYKYNLTDTAAAMGRVQLQRAREMADRRAAIAAEFDRAFADLPVTLPAHAPEGSSHAWHLYVLRLDPGAPVARDRFIELMAEREVGTSVHFIPLHLQPYWRDSYQHWPEDFPVATAEFAKAVSLPAFSAMTDDDVAQVTSAVRSILA</sequence>